<feature type="transmembrane region" description="Helical" evidence="6">
    <location>
        <begin position="115"/>
        <end position="138"/>
    </location>
</feature>
<comment type="subcellular location">
    <subcellularLocation>
        <location evidence="1">Membrane</location>
        <topology evidence="1">Single-pass membrane protein</topology>
    </subcellularLocation>
</comment>
<dbReference type="Proteomes" id="UP000551758">
    <property type="component" value="Unassembled WGS sequence"/>
</dbReference>
<evidence type="ECO:0000256" key="6">
    <source>
        <dbReference type="SAM" id="Phobius"/>
    </source>
</evidence>
<protein>
    <submittedName>
        <fullName evidence="7">Uncharacterized protein</fullName>
    </submittedName>
</protein>
<dbReference type="EMBL" id="JACDTQ010002604">
    <property type="protein sequence ID" value="KAF5917109.1"/>
    <property type="molecule type" value="Genomic_DNA"/>
</dbReference>
<dbReference type="GO" id="GO:0005886">
    <property type="term" value="C:plasma membrane"/>
    <property type="evidence" value="ECO:0007669"/>
    <property type="project" value="TreeGrafter"/>
</dbReference>
<evidence type="ECO:0000256" key="1">
    <source>
        <dbReference type="ARBA" id="ARBA00004167"/>
    </source>
</evidence>
<dbReference type="InterPro" id="IPR036179">
    <property type="entry name" value="Ig-like_dom_sf"/>
</dbReference>
<sequence>PARLLYSSCSLEKTLQCSCSFHGIPTPYVQWWMGGVLMGVNGTDGGIQVNSTMLGPWANSTISLTEQPETGTRLLCEGRNPSGAHALSILLMSSEGRGGPVTGSSLVPPTFLKGLIQGVVCGVIVIALLYLCLMPLVVKHIRMKQAKKIGEIKAEKSPKVRACQEPKMSLKPEEPEKSIITASSESRILGDVYKDGKREGGRFGEGEENEIYKRNGREDGK</sequence>
<keyword evidence="2 6" id="KW-0812">Transmembrane</keyword>
<evidence type="ECO:0000256" key="3">
    <source>
        <dbReference type="ARBA" id="ARBA00022989"/>
    </source>
</evidence>
<evidence type="ECO:0000313" key="7">
    <source>
        <dbReference type="EMBL" id="KAF5917109.1"/>
    </source>
</evidence>
<organism evidence="7 8">
    <name type="scientific">Diceros bicornis minor</name>
    <name type="common">South-central black rhinoceros</name>
    <dbReference type="NCBI Taxonomy" id="77932"/>
    <lineage>
        <taxon>Eukaryota</taxon>
        <taxon>Metazoa</taxon>
        <taxon>Chordata</taxon>
        <taxon>Craniata</taxon>
        <taxon>Vertebrata</taxon>
        <taxon>Euteleostomi</taxon>
        <taxon>Mammalia</taxon>
        <taxon>Eutheria</taxon>
        <taxon>Laurasiatheria</taxon>
        <taxon>Perissodactyla</taxon>
        <taxon>Rhinocerotidae</taxon>
        <taxon>Diceros</taxon>
    </lineage>
</organism>
<dbReference type="PANTHER" id="PTHR12035:SF113">
    <property type="entry name" value="RIKEN CDNA 4931406B18 GENE"/>
    <property type="match status" value="1"/>
</dbReference>
<evidence type="ECO:0000256" key="4">
    <source>
        <dbReference type="ARBA" id="ARBA00023136"/>
    </source>
</evidence>
<feature type="region of interest" description="Disordered" evidence="5">
    <location>
        <begin position="195"/>
        <end position="221"/>
    </location>
</feature>
<keyword evidence="8" id="KW-1185">Reference proteome</keyword>
<evidence type="ECO:0000256" key="5">
    <source>
        <dbReference type="SAM" id="MobiDB-lite"/>
    </source>
</evidence>
<gene>
    <name evidence="7" type="ORF">HPG69_014038</name>
</gene>
<evidence type="ECO:0000313" key="8">
    <source>
        <dbReference type="Proteomes" id="UP000551758"/>
    </source>
</evidence>
<dbReference type="SUPFAM" id="SSF48726">
    <property type="entry name" value="Immunoglobulin"/>
    <property type="match status" value="1"/>
</dbReference>
<evidence type="ECO:0000256" key="2">
    <source>
        <dbReference type="ARBA" id="ARBA00022692"/>
    </source>
</evidence>
<feature type="non-terminal residue" evidence="7">
    <location>
        <position position="1"/>
    </location>
</feature>
<feature type="non-terminal residue" evidence="7">
    <location>
        <position position="221"/>
    </location>
</feature>
<proteinExistence type="predicted"/>
<dbReference type="AlphaFoldDB" id="A0A7J7EMX2"/>
<comment type="caution">
    <text evidence="7">The sequence shown here is derived from an EMBL/GenBank/DDBJ whole genome shotgun (WGS) entry which is preliminary data.</text>
</comment>
<accession>A0A7J7EMX2</accession>
<dbReference type="InterPro" id="IPR051036">
    <property type="entry name" value="SIGLEC"/>
</dbReference>
<keyword evidence="3 6" id="KW-1133">Transmembrane helix</keyword>
<dbReference type="PANTHER" id="PTHR12035">
    <property type="entry name" value="SIALIC ACID BINDING IMMUNOGLOBULIN-LIKE LECTIN"/>
    <property type="match status" value="1"/>
</dbReference>
<dbReference type="GO" id="GO:0007155">
    <property type="term" value="P:cell adhesion"/>
    <property type="evidence" value="ECO:0007669"/>
    <property type="project" value="TreeGrafter"/>
</dbReference>
<keyword evidence="4 6" id="KW-0472">Membrane</keyword>
<name>A0A7J7EMX2_DICBM</name>
<reference evidence="7 8" key="1">
    <citation type="journal article" date="2020" name="Mol. Biol. Evol.">
        <title>Interspecific Gene Flow and the Evolution of Specialization in Black and White Rhinoceros.</title>
        <authorList>
            <person name="Moodley Y."/>
            <person name="Westbury M.V."/>
            <person name="Russo I.M."/>
            <person name="Gopalakrishnan S."/>
            <person name="Rakotoarivelo A."/>
            <person name="Olsen R.A."/>
            <person name="Prost S."/>
            <person name="Tunstall T."/>
            <person name="Ryder O.A."/>
            <person name="Dalen L."/>
            <person name="Bruford M.W."/>
        </authorList>
    </citation>
    <scope>NUCLEOTIDE SEQUENCE [LARGE SCALE GENOMIC DNA]</scope>
    <source>
        <strain evidence="7">SBR-YM</strain>
        <tissue evidence="7">Skin</tissue>
    </source>
</reference>
<dbReference type="GO" id="GO:0033691">
    <property type="term" value="F:sialic acid binding"/>
    <property type="evidence" value="ECO:0007669"/>
    <property type="project" value="TreeGrafter"/>
</dbReference>